<dbReference type="GO" id="GO:0009252">
    <property type="term" value="P:peptidoglycan biosynthetic process"/>
    <property type="evidence" value="ECO:0007669"/>
    <property type="project" value="UniProtKB-KW"/>
</dbReference>
<keyword evidence="7" id="KW-0378">Hydrolase</keyword>
<dbReference type="InterPro" id="IPR023346">
    <property type="entry name" value="Lysozyme-like_dom_sf"/>
</dbReference>
<feature type="domain" description="Glycosyl transferase family 51" evidence="17">
    <location>
        <begin position="95"/>
        <end position="266"/>
    </location>
</feature>
<dbReference type="SUPFAM" id="SSF56601">
    <property type="entry name" value="beta-lactamase/transpeptidase-like"/>
    <property type="match status" value="1"/>
</dbReference>
<dbReference type="InterPro" id="IPR050396">
    <property type="entry name" value="Glycosyltr_51/Transpeptidase"/>
</dbReference>
<keyword evidence="10" id="KW-0472">Membrane</keyword>
<dbReference type="Pfam" id="PF00912">
    <property type="entry name" value="Transgly"/>
    <property type="match status" value="1"/>
</dbReference>
<evidence type="ECO:0000256" key="3">
    <source>
        <dbReference type="ARBA" id="ARBA00022645"/>
    </source>
</evidence>
<dbReference type="Pfam" id="PF00905">
    <property type="entry name" value="Transpeptidase"/>
    <property type="match status" value="1"/>
</dbReference>
<comment type="catalytic activity">
    <reaction evidence="14">
        <text>[GlcNAc-(1-&gt;4)-Mur2Ac(oyl-L-Ala-gamma-D-Glu-L-Lys-D-Ala-D-Ala)](n)-di-trans,octa-cis-undecaprenyl diphosphate + beta-D-GlcNAc-(1-&gt;4)-Mur2Ac(oyl-L-Ala-gamma-D-Glu-L-Lys-D-Ala-D-Ala)-di-trans,octa-cis-undecaprenyl diphosphate = [GlcNAc-(1-&gt;4)-Mur2Ac(oyl-L-Ala-gamma-D-Glu-L-Lys-D-Ala-D-Ala)](n+1)-di-trans,octa-cis-undecaprenyl diphosphate + di-trans,octa-cis-undecaprenyl diphosphate + H(+)</text>
        <dbReference type="Rhea" id="RHEA:23708"/>
        <dbReference type="Rhea" id="RHEA-COMP:9602"/>
        <dbReference type="Rhea" id="RHEA-COMP:9603"/>
        <dbReference type="ChEBI" id="CHEBI:15378"/>
        <dbReference type="ChEBI" id="CHEBI:58405"/>
        <dbReference type="ChEBI" id="CHEBI:60033"/>
        <dbReference type="ChEBI" id="CHEBI:78435"/>
        <dbReference type="EC" id="2.4.99.28"/>
    </reaction>
</comment>
<keyword evidence="11" id="KW-0511">Multifunctional enzyme</keyword>
<keyword evidence="4" id="KW-0645">Protease</keyword>
<feature type="domain" description="Penicillin-binding protein transpeptidase" evidence="16">
    <location>
        <begin position="376"/>
        <end position="677"/>
    </location>
</feature>
<dbReference type="Proteomes" id="UP000230790">
    <property type="component" value="Unassembled WGS sequence"/>
</dbReference>
<dbReference type="AlphaFoldDB" id="A0A2M8QGQ6"/>
<keyword evidence="3" id="KW-0121">Carboxypeptidase</keyword>
<evidence type="ECO:0000256" key="9">
    <source>
        <dbReference type="ARBA" id="ARBA00022984"/>
    </source>
</evidence>
<evidence type="ECO:0000259" key="16">
    <source>
        <dbReference type="Pfam" id="PF00905"/>
    </source>
</evidence>
<dbReference type="InterPro" id="IPR012338">
    <property type="entry name" value="Beta-lactam/transpept-like"/>
</dbReference>
<feature type="region of interest" description="Disordered" evidence="15">
    <location>
        <begin position="822"/>
        <end position="845"/>
    </location>
</feature>
<reference evidence="18 19" key="1">
    <citation type="submission" date="2017-11" db="EMBL/GenBank/DDBJ databases">
        <title>Evolution of Phototrophy in the Chloroflexi Phylum Driven by Horizontal Gene Transfer.</title>
        <authorList>
            <person name="Ward L.M."/>
            <person name="Hemp J."/>
            <person name="Shih P.M."/>
            <person name="Mcglynn S.E."/>
            <person name="Fischer W."/>
        </authorList>
    </citation>
    <scope>NUCLEOTIDE SEQUENCE [LARGE SCALE GENOMIC DNA]</scope>
    <source>
        <strain evidence="18">JP3_7</strain>
    </source>
</reference>
<evidence type="ECO:0000256" key="7">
    <source>
        <dbReference type="ARBA" id="ARBA00022801"/>
    </source>
</evidence>
<dbReference type="InterPro" id="IPR001460">
    <property type="entry name" value="PCN-bd_Tpept"/>
</dbReference>
<keyword evidence="9" id="KW-0573">Peptidoglycan synthesis</keyword>
<evidence type="ECO:0000259" key="17">
    <source>
        <dbReference type="Pfam" id="PF00912"/>
    </source>
</evidence>
<dbReference type="GO" id="GO:0071555">
    <property type="term" value="P:cell wall organization"/>
    <property type="evidence" value="ECO:0007669"/>
    <property type="project" value="UniProtKB-KW"/>
</dbReference>
<evidence type="ECO:0000256" key="4">
    <source>
        <dbReference type="ARBA" id="ARBA00022670"/>
    </source>
</evidence>
<dbReference type="GO" id="GO:0008360">
    <property type="term" value="P:regulation of cell shape"/>
    <property type="evidence" value="ECO:0007669"/>
    <property type="project" value="UniProtKB-KW"/>
</dbReference>
<evidence type="ECO:0000256" key="5">
    <source>
        <dbReference type="ARBA" id="ARBA00022676"/>
    </source>
</evidence>
<sequence length="1018" mass="111717">MDANHLIRMRERRRRARRDGPMQRTLQIAATALIALLMIAIAIPATVVLAASAVYAAYTRDLPDPTQIKKVEEDFQTTKLYDRQGRLLYEIIDPTGGDRQWTELNAISPYLLCATVAIEDKTFYDNQGFDLRGIARAFVANLQGGATQGGSGITQQLVKSVILPPEERAGPGRTTAVKIKEVLLATEITRRYSKNDILEWYLNTNFYGNLAYGIEAASRVYFNKHAKDLTLAEAAMLAPIPQFPKQNPFDNPNEAKFRQALVLDLMVERSQMGVPGCNVTQQEAAEAKLQPLRYANRTQRFNIQAPHFSVYAKDKAIELLGDHLGIGTEAARQLVERGGLTIYTTLDLDVDNQVRALANRHVATLQAQGRNVNNAAVVVIRHDTGEILSMVGSLDYFNDAIDGKFNVATALRQPGSAFKPITYLELLRQGASPATLFWDVRTAFDVGGAEPYIPENYDRKFHGPVLMRQALARSYNIPAVDALNRAGIGNVIRLAHRLGITDLDRGLSFYGLALTLGGGEVKLLDMTYAYATIANGGSMIGAPRPASQKKFGYRDLDPVAILRVEDSKGRTLYEYRPSVHPNLLGPDSKQLTYLLTSIMSDPQARAAAFGYPSVLDLSGPRPAAVKTGTTNDYRDNWTVGFTTDFTVGVWVGNTDNSPMSRGVTGLTGAAPIWHDVMEYLHVGREIRNFPRPDGLIAQPVCQIDGLAPNGVCPTITELFIPGTEPKEQSTMVQLFPINIETGKLALPGTPPELVEARPMYIFPPQAQDWYASLSDEEKAQIPQAPTDFDTRFGGLVTAGDVAISYPAHNSYISAVLPPTVDPNAPADPNNPPPPPSPSGIVPIRGNARGGNWMSYRVSFAPGWSPAPEQWIQIGPDHAEQVSDGVLENWDITALPAGPYSLKVARFESNGNVVEAVTQVTIDNTPPQITLVQPRPNESFNSEEDEWVTVTADVQDDYSIRKVEFFVNGEPFATRTVAPFTAKWTIRDGGLFEFYTVAYDAAGNRAESTRVSVNVSVRR</sequence>
<keyword evidence="2" id="KW-1003">Cell membrane</keyword>
<name>A0A2M8QGQ6_9CHLR</name>
<dbReference type="GO" id="GO:0030288">
    <property type="term" value="C:outer membrane-bounded periplasmic space"/>
    <property type="evidence" value="ECO:0007669"/>
    <property type="project" value="TreeGrafter"/>
</dbReference>
<evidence type="ECO:0000256" key="1">
    <source>
        <dbReference type="ARBA" id="ARBA00004236"/>
    </source>
</evidence>
<evidence type="ECO:0000256" key="2">
    <source>
        <dbReference type="ARBA" id="ARBA00022475"/>
    </source>
</evidence>
<dbReference type="GO" id="GO:0008955">
    <property type="term" value="F:peptidoglycan glycosyltransferase activity"/>
    <property type="evidence" value="ECO:0007669"/>
    <property type="project" value="UniProtKB-EC"/>
</dbReference>
<dbReference type="Gene3D" id="1.10.3810.10">
    <property type="entry name" value="Biosynthetic peptidoglycan transglycosylase-like"/>
    <property type="match status" value="1"/>
</dbReference>
<keyword evidence="8" id="KW-0133">Cell shape</keyword>
<dbReference type="GO" id="GO:0008658">
    <property type="term" value="F:penicillin binding"/>
    <property type="evidence" value="ECO:0007669"/>
    <property type="project" value="InterPro"/>
</dbReference>
<dbReference type="GO" id="GO:0006508">
    <property type="term" value="P:proteolysis"/>
    <property type="evidence" value="ECO:0007669"/>
    <property type="project" value="UniProtKB-KW"/>
</dbReference>
<keyword evidence="6" id="KW-0808">Transferase</keyword>
<dbReference type="EMBL" id="PGTN01000003">
    <property type="protein sequence ID" value="PJF48932.1"/>
    <property type="molecule type" value="Genomic_DNA"/>
</dbReference>
<evidence type="ECO:0000256" key="6">
    <source>
        <dbReference type="ARBA" id="ARBA00022679"/>
    </source>
</evidence>
<proteinExistence type="predicted"/>
<keyword evidence="12" id="KW-0961">Cell wall biogenesis/degradation</keyword>
<protein>
    <submittedName>
        <fullName evidence="18">Uncharacterized protein</fullName>
    </submittedName>
</protein>
<dbReference type="GO" id="GO:0009002">
    <property type="term" value="F:serine-type D-Ala-D-Ala carboxypeptidase activity"/>
    <property type="evidence" value="ECO:0007669"/>
    <property type="project" value="UniProtKB-EC"/>
</dbReference>
<dbReference type="Gene3D" id="3.40.710.10">
    <property type="entry name" value="DD-peptidase/beta-lactamase superfamily"/>
    <property type="match status" value="1"/>
</dbReference>
<dbReference type="Pfam" id="PF17957">
    <property type="entry name" value="Big_7"/>
    <property type="match status" value="1"/>
</dbReference>
<evidence type="ECO:0000256" key="10">
    <source>
        <dbReference type="ARBA" id="ARBA00023136"/>
    </source>
</evidence>
<dbReference type="PANTHER" id="PTHR32282">
    <property type="entry name" value="BINDING PROTEIN TRANSPEPTIDASE, PUTATIVE-RELATED"/>
    <property type="match status" value="1"/>
</dbReference>
<evidence type="ECO:0000256" key="13">
    <source>
        <dbReference type="ARBA" id="ARBA00034000"/>
    </source>
</evidence>
<feature type="compositionally biased region" description="Pro residues" evidence="15">
    <location>
        <begin position="828"/>
        <end position="837"/>
    </location>
</feature>
<evidence type="ECO:0000256" key="14">
    <source>
        <dbReference type="ARBA" id="ARBA00049902"/>
    </source>
</evidence>
<dbReference type="SUPFAM" id="SSF53955">
    <property type="entry name" value="Lysozyme-like"/>
    <property type="match status" value="1"/>
</dbReference>
<dbReference type="InterPro" id="IPR036950">
    <property type="entry name" value="PBP_transglycosylase"/>
</dbReference>
<gene>
    <name evidence="18" type="ORF">CUN48_00820</name>
</gene>
<dbReference type="Gene3D" id="2.60.40.10">
    <property type="entry name" value="Immunoglobulins"/>
    <property type="match status" value="1"/>
</dbReference>
<dbReference type="InterPro" id="IPR001264">
    <property type="entry name" value="Glyco_trans_51"/>
</dbReference>
<dbReference type="PANTHER" id="PTHR32282:SF11">
    <property type="entry name" value="PENICILLIN-BINDING PROTEIN 1B"/>
    <property type="match status" value="1"/>
</dbReference>
<dbReference type="GO" id="GO:0005886">
    <property type="term" value="C:plasma membrane"/>
    <property type="evidence" value="ECO:0007669"/>
    <property type="project" value="UniProtKB-SubCell"/>
</dbReference>
<dbReference type="InterPro" id="IPR013783">
    <property type="entry name" value="Ig-like_fold"/>
</dbReference>
<evidence type="ECO:0000313" key="18">
    <source>
        <dbReference type="EMBL" id="PJF48932.1"/>
    </source>
</evidence>
<comment type="caution">
    <text evidence="18">The sequence shown here is derived from an EMBL/GenBank/DDBJ whole genome shotgun (WGS) entry which is preliminary data.</text>
</comment>
<evidence type="ECO:0000313" key="19">
    <source>
        <dbReference type="Proteomes" id="UP000230790"/>
    </source>
</evidence>
<evidence type="ECO:0000256" key="11">
    <source>
        <dbReference type="ARBA" id="ARBA00023268"/>
    </source>
</evidence>
<evidence type="ECO:0000256" key="15">
    <source>
        <dbReference type="SAM" id="MobiDB-lite"/>
    </source>
</evidence>
<comment type="subcellular location">
    <subcellularLocation>
        <location evidence="1">Cell membrane</location>
    </subcellularLocation>
</comment>
<keyword evidence="5" id="KW-0328">Glycosyltransferase</keyword>
<evidence type="ECO:0000256" key="8">
    <source>
        <dbReference type="ARBA" id="ARBA00022960"/>
    </source>
</evidence>
<organism evidence="18 19">
    <name type="scientific">Candidatus Thermofonsia Clade 3 bacterium</name>
    <dbReference type="NCBI Taxonomy" id="2364212"/>
    <lineage>
        <taxon>Bacteria</taxon>
        <taxon>Bacillati</taxon>
        <taxon>Chloroflexota</taxon>
        <taxon>Candidatus Thermofontia</taxon>
        <taxon>Candidatus Thermofonsia Clade 3</taxon>
    </lineage>
</organism>
<accession>A0A2M8QGQ6</accession>
<comment type="catalytic activity">
    <reaction evidence="13">
        <text>Preferential cleavage: (Ac)2-L-Lys-D-Ala-|-D-Ala. Also transpeptidation of peptidyl-alanyl moieties that are N-acyl substituents of D-alanine.</text>
        <dbReference type="EC" id="3.4.16.4"/>
    </reaction>
</comment>
<evidence type="ECO:0000256" key="12">
    <source>
        <dbReference type="ARBA" id="ARBA00023316"/>
    </source>
</evidence>